<evidence type="ECO:0000256" key="7">
    <source>
        <dbReference type="ARBA" id="ARBA00046623"/>
    </source>
</evidence>
<keyword evidence="2" id="KW-0689">Ribosomal protein</keyword>
<dbReference type="GO" id="GO:0003723">
    <property type="term" value="F:RNA binding"/>
    <property type="evidence" value="ECO:0007669"/>
    <property type="project" value="TreeGrafter"/>
</dbReference>
<organism evidence="8 9">
    <name type="scientific">Nyctereutes procyonoides</name>
    <name type="common">Raccoon dog</name>
    <name type="synonym">Canis procyonoides</name>
    <dbReference type="NCBI Taxonomy" id="34880"/>
    <lineage>
        <taxon>Eukaryota</taxon>
        <taxon>Metazoa</taxon>
        <taxon>Chordata</taxon>
        <taxon>Craniata</taxon>
        <taxon>Vertebrata</taxon>
        <taxon>Euteleostomi</taxon>
        <taxon>Mammalia</taxon>
        <taxon>Eutheria</taxon>
        <taxon>Laurasiatheria</taxon>
        <taxon>Carnivora</taxon>
        <taxon>Caniformia</taxon>
        <taxon>Canidae</taxon>
        <taxon>Nyctereutes</taxon>
    </lineage>
</organism>
<dbReference type="GO" id="GO:0022625">
    <property type="term" value="C:cytosolic large ribosomal subunit"/>
    <property type="evidence" value="ECO:0007669"/>
    <property type="project" value="TreeGrafter"/>
</dbReference>
<dbReference type="GO" id="GO:0002181">
    <property type="term" value="P:cytoplasmic translation"/>
    <property type="evidence" value="ECO:0007669"/>
    <property type="project" value="TreeGrafter"/>
</dbReference>
<comment type="similarity">
    <text evidence="1">Belongs to the eukaryotic ribosomal protein eL15 family.</text>
</comment>
<dbReference type="Proteomes" id="UP000645828">
    <property type="component" value="Unassembled WGS sequence"/>
</dbReference>
<dbReference type="InterPro" id="IPR024794">
    <property type="entry name" value="Rbsml_eL15_core_dom_sf"/>
</dbReference>
<dbReference type="InterPro" id="IPR000439">
    <property type="entry name" value="Ribosomal_eL15"/>
</dbReference>
<evidence type="ECO:0000313" key="9">
    <source>
        <dbReference type="Proteomes" id="UP000645828"/>
    </source>
</evidence>
<dbReference type="AlphaFoldDB" id="A0A811Y2W8"/>
<proteinExistence type="inferred from homology"/>
<evidence type="ECO:0000256" key="4">
    <source>
        <dbReference type="ARBA" id="ARBA00034092"/>
    </source>
</evidence>
<dbReference type="SUPFAM" id="SSF54189">
    <property type="entry name" value="Ribosomal proteins S24e, L23 and L15e"/>
    <property type="match status" value="1"/>
</dbReference>
<dbReference type="GO" id="GO:0003735">
    <property type="term" value="F:structural constituent of ribosome"/>
    <property type="evidence" value="ECO:0007669"/>
    <property type="project" value="InterPro"/>
</dbReference>
<evidence type="ECO:0000256" key="1">
    <source>
        <dbReference type="ARBA" id="ARBA00006857"/>
    </source>
</evidence>
<evidence type="ECO:0000256" key="5">
    <source>
        <dbReference type="ARBA" id="ARBA00035214"/>
    </source>
</evidence>
<evidence type="ECO:0000256" key="2">
    <source>
        <dbReference type="ARBA" id="ARBA00022980"/>
    </source>
</evidence>
<keyword evidence="9" id="KW-1185">Reference proteome</keyword>
<comment type="function">
    <text evidence="4">Component of the large ribosomal subunit. The ribosome is a large ribonucleoprotein complex responsible for the synthesis of proteins in the cell.</text>
</comment>
<dbReference type="SMART" id="SM01384">
    <property type="entry name" value="Ribosomal_L15e"/>
    <property type="match status" value="1"/>
</dbReference>
<evidence type="ECO:0000256" key="6">
    <source>
        <dbReference type="ARBA" id="ARBA00035319"/>
    </source>
</evidence>
<gene>
    <name evidence="8" type="ORF">NYPRO_LOCUS4160</name>
</gene>
<accession>A0A811Y2W8</accession>
<keyword evidence="3" id="KW-0687">Ribonucleoprotein</keyword>
<comment type="caution">
    <text evidence="8">The sequence shown here is derived from an EMBL/GenBank/DDBJ whole genome shotgun (WGS) entry which is preliminary data.</text>
</comment>
<evidence type="ECO:0000313" key="8">
    <source>
        <dbReference type="EMBL" id="CAD7671365.1"/>
    </source>
</evidence>
<dbReference type="PANTHER" id="PTHR11847">
    <property type="entry name" value="RIBOSOMAL PROTEIN L15"/>
    <property type="match status" value="1"/>
</dbReference>
<dbReference type="PANTHER" id="PTHR11847:SF27">
    <property type="entry name" value="LARGE RIBOSOMAL SUBUNIT PROTEIN EL15"/>
    <property type="match status" value="1"/>
</dbReference>
<evidence type="ECO:0000256" key="3">
    <source>
        <dbReference type="ARBA" id="ARBA00023274"/>
    </source>
</evidence>
<reference evidence="8" key="1">
    <citation type="submission" date="2020-12" db="EMBL/GenBank/DDBJ databases">
        <authorList>
            <consortium name="Molecular Ecology Group"/>
        </authorList>
    </citation>
    <scope>NUCLEOTIDE SEQUENCE</scope>
    <source>
        <strain evidence="8">TBG_1078</strain>
    </source>
</reference>
<dbReference type="InterPro" id="IPR012678">
    <property type="entry name" value="Ribosomal_uL23/eL15/eS24_sf"/>
</dbReference>
<name>A0A811Y2W8_NYCPR</name>
<dbReference type="Gene3D" id="3.40.1120.10">
    <property type="entry name" value="Ribosomal protein l15e"/>
    <property type="match status" value="3"/>
</dbReference>
<dbReference type="EMBL" id="CAJHUB010000662">
    <property type="protein sequence ID" value="CAD7671365.1"/>
    <property type="molecule type" value="Genomic_DNA"/>
</dbReference>
<comment type="subunit">
    <text evidence="7">Component of the large ribosomal subunit. Interacts with IFIT1 (via TPR repeats 1-4).</text>
</comment>
<protein>
    <recommendedName>
        <fullName evidence="5">Large ribosomal subunit protein eL15</fullName>
    </recommendedName>
    <alternativeName>
        <fullName evidence="6">60S ribosomal protein L15</fullName>
    </alternativeName>
</protein>
<sequence length="148" mass="17572">MGAYKYIQEQWRKKQSYVICFVLRVNHWCSTASYVIYQIRVQHGDHKCLVPKGATYGKPVHLGERAEHYHGGSEGLEYLQGWRRYKFFKVILLNPFYKAVRRNPGTQWVTKPYKSHGSGECHKFHHTISGSCLLAWRKHNILQVHHYW</sequence>